<protein>
    <submittedName>
        <fullName evidence="3">Glycosyltransferase family 4 protein</fullName>
        <ecNumber evidence="3">2.4.-.-</ecNumber>
    </submittedName>
</protein>
<keyword evidence="3" id="KW-0808">Transferase</keyword>
<keyword evidence="3" id="KW-0328">Glycosyltransferase</keyword>
<dbReference type="CDD" id="cd03801">
    <property type="entry name" value="GT4_PimA-like"/>
    <property type="match status" value="1"/>
</dbReference>
<dbReference type="InterPro" id="IPR001296">
    <property type="entry name" value="Glyco_trans_1"/>
</dbReference>
<reference evidence="3 4" key="1">
    <citation type="submission" date="2024-08" db="EMBL/GenBank/DDBJ databases">
        <title>Halobellus sp. MBLA0158 whole genome sequence.</title>
        <authorList>
            <person name="Hwang C.Y."/>
            <person name="Cho E.-S."/>
            <person name="Seo M.-J."/>
        </authorList>
    </citation>
    <scope>NUCLEOTIDE SEQUENCE [LARGE SCALE GENOMIC DNA]</scope>
    <source>
        <strain evidence="3 4">MBLA0158</strain>
    </source>
</reference>
<dbReference type="EMBL" id="JBGNYA010000001">
    <property type="protein sequence ID" value="MFA1610783.1"/>
    <property type="molecule type" value="Genomic_DNA"/>
</dbReference>
<dbReference type="Gene3D" id="3.40.50.2000">
    <property type="entry name" value="Glycogen Phosphorylase B"/>
    <property type="match status" value="2"/>
</dbReference>
<comment type="caution">
    <text evidence="3">The sequence shown here is derived from an EMBL/GenBank/DDBJ whole genome shotgun (WGS) entry which is preliminary data.</text>
</comment>
<keyword evidence="4" id="KW-1185">Reference proteome</keyword>
<dbReference type="RefSeq" id="WP_372388555.1">
    <property type="nucleotide sequence ID" value="NZ_JBGNYA010000001.1"/>
</dbReference>
<organism evidence="3 4">
    <name type="scientific">Halobellus rubicundus</name>
    <dbReference type="NCBI Taxonomy" id="2996466"/>
    <lineage>
        <taxon>Archaea</taxon>
        <taxon>Methanobacteriati</taxon>
        <taxon>Methanobacteriota</taxon>
        <taxon>Stenosarchaea group</taxon>
        <taxon>Halobacteria</taxon>
        <taxon>Halobacteriales</taxon>
        <taxon>Haloferacaceae</taxon>
        <taxon>Halobellus</taxon>
    </lineage>
</organism>
<dbReference type="Proteomes" id="UP001570511">
    <property type="component" value="Unassembled WGS sequence"/>
</dbReference>
<feature type="domain" description="Glycosyltransferase subfamily 4-like N-terminal" evidence="2">
    <location>
        <begin position="16"/>
        <end position="173"/>
    </location>
</feature>
<proteinExistence type="predicted"/>
<name>A0ABD5MA63_9EURY</name>
<dbReference type="Pfam" id="PF00534">
    <property type="entry name" value="Glycos_transf_1"/>
    <property type="match status" value="1"/>
</dbReference>
<dbReference type="EC" id="2.4.-.-" evidence="3"/>
<gene>
    <name evidence="3" type="ORF">OS889_07165</name>
</gene>
<evidence type="ECO:0000313" key="3">
    <source>
        <dbReference type="EMBL" id="MFA1610783.1"/>
    </source>
</evidence>
<accession>A0ABD5MA63</accession>
<evidence type="ECO:0000259" key="1">
    <source>
        <dbReference type="Pfam" id="PF00534"/>
    </source>
</evidence>
<dbReference type="Pfam" id="PF13439">
    <property type="entry name" value="Glyco_transf_4"/>
    <property type="match status" value="1"/>
</dbReference>
<dbReference type="InterPro" id="IPR050194">
    <property type="entry name" value="Glycosyltransferase_grp1"/>
</dbReference>
<evidence type="ECO:0000313" key="4">
    <source>
        <dbReference type="Proteomes" id="UP001570511"/>
    </source>
</evidence>
<dbReference type="PANTHER" id="PTHR45947">
    <property type="entry name" value="SULFOQUINOVOSYL TRANSFERASE SQD2"/>
    <property type="match status" value="1"/>
</dbReference>
<dbReference type="GO" id="GO:0016757">
    <property type="term" value="F:glycosyltransferase activity"/>
    <property type="evidence" value="ECO:0007669"/>
    <property type="project" value="UniProtKB-KW"/>
</dbReference>
<dbReference type="InterPro" id="IPR028098">
    <property type="entry name" value="Glyco_trans_4-like_N"/>
</dbReference>
<dbReference type="PANTHER" id="PTHR45947:SF3">
    <property type="entry name" value="SULFOQUINOVOSYL TRANSFERASE SQD2"/>
    <property type="match status" value="1"/>
</dbReference>
<sequence length="353" mass="39668">MNCLVVTPHRLGIREMAERVGEEWEQMGHKVEYVLAKGAAARLGPITVGVPGIAVWWYRTLKAIAANHDDYDLIWTHQPIAPALPTTDEAFWNKVVATVHTTLGREYELVREGIYPKRLLPYYWLTKTAEARFHRKLASLDAAGPHYTVVSPHLNEEIEPFGVDRATYVPNGIFTPTDQTFDPIRDEYDIPEDATVVFNIGSLTNQKRPVRFAELMRTVTDERDDTYVVMAGDGPRREAVEAHASERLRTLGYVSDEEKWRWFADADVFASLSAYEGMPVATAEALSFGLPVVLSDIPSHRHLLKTYDATGSLVADDTAEIATAIETLRDERSTVSLPTWRAVAGQYLDVVRQ</sequence>
<dbReference type="SUPFAM" id="SSF53756">
    <property type="entry name" value="UDP-Glycosyltransferase/glycogen phosphorylase"/>
    <property type="match status" value="1"/>
</dbReference>
<feature type="domain" description="Glycosyl transferase family 1" evidence="1">
    <location>
        <begin position="183"/>
        <end position="328"/>
    </location>
</feature>
<evidence type="ECO:0000259" key="2">
    <source>
        <dbReference type="Pfam" id="PF13439"/>
    </source>
</evidence>
<dbReference type="AlphaFoldDB" id="A0ABD5MA63"/>